<dbReference type="OrthoDB" id="7431422at2"/>
<dbReference type="InterPro" id="IPR029044">
    <property type="entry name" value="Nucleotide-diphossugar_trans"/>
</dbReference>
<dbReference type="PANTHER" id="PTHR43867">
    <property type="entry name" value="CELLULOSE SYNTHASE CATALYTIC SUBUNIT A [UDP-FORMING]"/>
    <property type="match status" value="1"/>
</dbReference>
<evidence type="ECO:0000256" key="4">
    <source>
        <dbReference type="ARBA" id="ARBA00022692"/>
    </source>
</evidence>
<feature type="transmembrane region" description="Helical" evidence="7">
    <location>
        <begin position="489"/>
        <end position="512"/>
    </location>
</feature>
<dbReference type="PANTHER" id="PTHR43867:SF2">
    <property type="entry name" value="CELLULOSE SYNTHASE CATALYTIC SUBUNIT A [UDP-FORMING]"/>
    <property type="match status" value="1"/>
</dbReference>
<dbReference type="InterPro" id="IPR050321">
    <property type="entry name" value="Glycosyltr_2/OpgH_subfam"/>
</dbReference>
<sequence length="610" mass="68074">MSNGIASSLAARLSHGGMAKTSIIAAFRRSVDNATSFLDELYASDDADEELISGALAQETGLLFDKIRSDVGVIAPTASAFAWLIQIRHALVVTANRQILIYIAPTMRDLPVLKTQLAQSRDMALRLRITTRSHLSEFLRTRHENALLANALNMVEVANHGFSARIVLTGRQGIFVGLIGAAILSGIAMAPSSLSCILHMIFSLFFVACILLRILAIRAADTRVTAVRPAAAMRKLPVYSVMIALYREVDVVPQLIRSMKQLNWPLSRLEVFFLCEADDTATLTAFESQRLPHGFKVVPVPCLGPRTKPKALNYGLQLVNGEFVVVYDAEDRPHPDQLAEAWQRFTAAEGDLACLQAPLVIANAHEGWIARLFAFEYAANFFGLLPWLASKGLVLPLGGSSNHFRRECLIAVGGWDPYNVTEDAELGTRLVRSGFRVEMLSLPTIEDAPTEAAVWLRQRTRWLKGWTQTWLVEMRHPVRLFRDLGPRRFLVYHGLAAGLIVSSLLYPFMLVFMAYSVFSLILYDTSITNRSILLFDFMNITMGFLSFHALGRSSTAGKRIKGPILRCVPLYWLMMSMAAWRAVKQLCTKPFLWEKTPHRPFARENPDPSR</sequence>
<evidence type="ECO:0000256" key="1">
    <source>
        <dbReference type="ARBA" id="ARBA00004141"/>
    </source>
</evidence>
<keyword evidence="3" id="KW-0808">Transferase</keyword>
<accession>A0A2P7B0U5</accession>
<evidence type="ECO:0000256" key="3">
    <source>
        <dbReference type="ARBA" id="ARBA00022679"/>
    </source>
</evidence>
<evidence type="ECO:0000256" key="6">
    <source>
        <dbReference type="ARBA" id="ARBA00023136"/>
    </source>
</evidence>
<organism evidence="8 9">
    <name type="scientific">Phyllobacterium endophyticum</name>
    <dbReference type="NCBI Taxonomy" id="1149773"/>
    <lineage>
        <taxon>Bacteria</taxon>
        <taxon>Pseudomonadati</taxon>
        <taxon>Pseudomonadota</taxon>
        <taxon>Alphaproteobacteria</taxon>
        <taxon>Hyphomicrobiales</taxon>
        <taxon>Phyllobacteriaceae</taxon>
        <taxon>Phyllobacterium</taxon>
    </lineage>
</organism>
<keyword evidence="5 7" id="KW-1133">Transmembrane helix</keyword>
<comment type="caution">
    <text evidence="8">The sequence shown here is derived from an EMBL/GenBank/DDBJ whole genome shotgun (WGS) entry which is preliminary data.</text>
</comment>
<feature type="transmembrane region" description="Helical" evidence="7">
    <location>
        <begin position="197"/>
        <end position="216"/>
    </location>
</feature>
<dbReference type="SUPFAM" id="SSF53448">
    <property type="entry name" value="Nucleotide-diphospho-sugar transferases"/>
    <property type="match status" value="1"/>
</dbReference>
<dbReference type="Gene3D" id="3.90.550.10">
    <property type="entry name" value="Spore Coat Polysaccharide Biosynthesis Protein SpsA, Chain A"/>
    <property type="match status" value="1"/>
</dbReference>
<evidence type="ECO:0000313" key="9">
    <source>
        <dbReference type="Proteomes" id="UP000241158"/>
    </source>
</evidence>
<evidence type="ECO:0000256" key="7">
    <source>
        <dbReference type="SAM" id="Phobius"/>
    </source>
</evidence>
<evidence type="ECO:0000256" key="5">
    <source>
        <dbReference type="ARBA" id="ARBA00022989"/>
    </source>
</evidence>
<proteinExistence type="predicted"/>
<comment type="subcellular location">
    <subcellularLocation>
        <location evidence="1">Membrane</location>
        <topology evidence="1">Multi-pass membrane protein</topology>
    </subcellularLocation>
</comment>
<protein>
    <recommendedName>
        <fullName evidence="10">Glycosyl transferase</fullName>
    </recommendedName>
</protein>
<dbReference type="Pfam" id="PF13641">
    <property type="entry name" value="Glyco_tranf_2_3"/>
    <property type="match status" value="1"/>
</dbReference>
<gene>
    <name evidence="8" type="ORF">CU100_04925</name>
</gene>
<dbReference type="Proteomes" id="UP000241158">
    <property type="component" value="Unassembled WGS sequence"/>
</dbReference>
<feature type="transmembrane region" description="Helical" evidence="7">
    <location>
        <begin position="532"/>
        <end position="551"/>
    </location>
</feature>
<dbReference type="GO" id="GO:0016020">
    <property type="term" value="C:membrane"/>
    <property type="evidence" value="ECO:0007669"/>
    <property type="project" value="UniProtKB-SubCell"/>
</dbReference>
<dbReference type="GO" id="GO:0016757">
    <property type="term" value="F:glycosyltransferase activity"/>
    <property type="evidence" value="ECO:0007669"/>
    <property type="project" value="UniProtKB-KW"/>
</dbReference>
<keyword evidence="9" id="KW-1185">Reference proteome</keyword>
<dbReference type="EMBL" id="PGGN01000001">
    <property type="protein sequence ID" value="PSH60061.1"/>
    <property type="molecule type" value="Genomic_DNA"/>
</dbReference>
<evidence type="ECO:0000313" key="8">
    <source>
        <dbReference type="EMBL" id="PSH60061.1"/>
    </source>
</evidence>
<keyword evidence="4 7" id="KW-0812">Transmembrane</keyword>
<evidence type="ECO:0000256" key="2">
    <source>
        <dbReference type="ARBA" id="ARBA00022676"/>
    </source>
</evidence>
<name>A0A2P7B0U5_9HYPH</name>
<dbReference type="AlphaFoldDB" id="A0A2P7B0U5"/>
<evidence type="ECO:0008006" key="10">
    <source>
        <dbReference type="Google" id="ProtNLM"/>
    </source>
</evidence>
<feature type="transmembrane region" description="Helical" evidence="7">
    <location>
        <begin position="173"/>
        <end position="191"/>
    </location>
</feature>
<keyword evidence="6 7" id="KW-0472">Membrane</keyword>
<dbReference type="RefSeq" id="WP_106715375.1">
    <property type="nucleotide sequence ID" value="NZ_JACHXT010000004.1"/>
</dbReference>
<reference evidence="9" key="1">
    <citation type="submission" date="2017-11" db="EMBL/GenBank/DDBJ databases">
        <authorList>
            <person name="Kuznetsova I."/>
            <person name="Sazanova A."/>
            <person name="Chirak E."/>
            <person name="Safronova V."/>
            <person name="Willems A."/>
        </authorList>
    </citation>
    <scope>NUCLEOTIDE SEQUENCE [LARGE SCALE GENOMIC DNA]</scope>
    <source>
        <strain evidence="9">PEPV15</strain>
    </source>
</reference>
<keyword evidence="2" id="KW-0328">Glycosyltransferase</keyword>